<dbReference type="EMBL" id="CALOZG010000001">
    <property type="protein sequence ID" value="CAH3836518.1"/>
    <property type="molecule type" value="Genomic_DNA"/>
</dbReference>
<keyword evidence="2" id="KW-1185">Reference proteome</keyword>
<proteinExistence type="predicted"/>
<reference evidence="1" key="1">
    <citation type="submission" date="2022-05" db="EMBL/GenBank/DDBJ databases">
        <authorList>
            <person name="Okamura Y."/>
        </authorList>
    </citation>
    <scope>NUCLEOTIDE SEQUENCE</scope>
</reference>
<name>A0A9P0WUL9_PIEBR</name>
<accession>A0A9P0WUL9</accession>
<sequence length="106" mass="11551">MMCRCYWKWQLSRLLRAVGTQRGVRAGAAAAAATFAAARLASSPRATRHDCCYYERAATSLPPARWPTRPRCRVAEGSGTRPVLSSPAKCLACYEVATRDTGPYGI</sequence>
<evidence type="ECO:0000313" key="2">
    <source>
        <dbReference type="Proteomes" id="UP001152562"/>
    </source>
</evidence>
<evidence type="ECO:0000313" key="1">
    <source>
        <dbReference type="EMBL" id="CAH3836518.1"/>
    </source>
</evidence>
<organism evidence="1 2">
    <name type="scientific">Pieris brassicae</name>
    <name type="common">White butterfly</name>
    <name type="synonym">Large white butterfly</name>
    <dbReference type="NCBI Taxonomy" id="7116"/>
    <lineage>
        <taxon>Eukaryota</taxon>
        <taxon>Metazoa</taxon>
        <taxon>Ecdysozoa</taxon>
        <taxon>Arthropoda</taxon>
        <taxon>Hexapoda</taxon>
        <taxon>Insecta</taxon>
        <taxon>Pterygota</taxon>
        <taxon>Neoptera</taxon>
        <taxon>Endopterygota</taxon>
        <taxon>Lepidoptera</taxon>
        <taxon>Glossata</taxon>
        <taxon>Ditrysia</taxon>
        <taxon>Papilionoidea</taxon>
        <taxon>Pieridae</taxon>
        <taxon>Pierinae</taxon>
        <taxon>Pieris</taxon>
    </lineage>
</organism>
<comment type="caution">
    <text evidence="1">The sequence shown here is derived from an EMBL/GenBank/DDBJ whole genome shotgun (WGS) entry which is preliminary data.</text>
</comment>
<dbReference type="AlphaFoldDB" id="A0A9P0WUL9"/>
<dbReference type="Proteomes" id="UP001152562">
    <property type="component" value="Unassembled WGS sequence"/>
</dbReference>
<protein>
    <submittedName>
        <fullName evidence="1">Uncharacterized protein</fullName>
    </submittedName>
</protein>
<gene>
    <name evidence="1" type="ORF">PIBRA_LOCUS206</name>
</gene>